<organism evidence="5 6">
    <name type="scientific">Frankia umida</name>
    <dbReference type="NCBI Taxonomy" id="573489"/>
    <lineage>
        <taxon>Bacteria</taxon>
        <taxon>Bacillati</taxon>
        <taxon>Actinomycetota</taxon>
        <taxon>Actinomycetes</taxon>
        <taxon>Frankiales</taxon>
        <taxon>Frankiaceae</taxon>
        <taxon>Frankia</taxon>
    </lineage>
</organism>
<dbReference type="InterPro" id="IPR028978">
    <property type="entry name" value="Chorismate_lyase_/UTRA_dom_sf"/>
</dbReference>
<accession>A0ABT0JYJ3</accession>
<dbReference type="InterPro" id="IPR011663">
    <property type="entry name" value="UTRA"/>
</dbReference>
<dbReference type="EMBL" id="JALKFT010000010">
    <property type="protein sequence ID" value="MCK9876616.1"/>
    <property type="molecule type" value="Genomic_DNA"/>
</dbReference>
<name>A0ABT0JYJ3_9ACTN</name>
<dbReference type="Gene3D" id="1.10.10.10">
    <property type="entry name" value="Winged helix-like DNA-binding domain superfamily/Winged helix DNA-binding domain"/>
    <property type="match status" value="1"/>
</dbReference>
<dbReference type="RefSeq" id="WP_248824846.1">
    <property type="nucleotide sequence ID" value="NZ_JALKFT010000010.1"/>
</dbReference>
<dbReference type="PROSITE" id="PS50949">
    <property type="entry name" value="HTH_GNTR"/>
    <property type="match status" value="1"/>
</dbReference>
<dbReference type="PANTHER" id="PTHR44846">
    <property type="entry name" value="MANNOSYL-D-GLYCERATE TRANSPORT/METABOLISM SYSTEM REPRESSOR MNGR-RELATED"/>
    <property type="match status" value="1"/>
</dbReference>
<dbReference type="SUPFAM" id="SSF64288">
    <property type="entry name" value="Chorismate lyase-like"/>
    <property type="match status" value="1"/>
</dbReference>
<evidence type="ECO:0000313" key="5">
    <source>
        <dbReference type="EMBL" id="MCK9876616.1"/>
    </source>
</evidence>
<evidence type="ECO:0000256" key="2">
    <source>
        <dbReference type="ARBA" id="ARBA00023125"/>
    </source>
</evidence>
<feature type="domain" description="HTH gntR-type" evidence="4">
    <location>
        <begin position="11"/>
        <end position="79"/>
    </location>
</feature>
<dbReference type="PANTHER" id="PTHR44846:SF17">
    <property type="entry name" value="GNTR-FAMILY TRANSCRIPTIONAL REGULATOR"/>
    <property type="match status" value="1"/>
</dbReference>
<evidence type="ECO:0000256" key="3">
    <source>
        <dbReference type="ARBA" id="ARBA00023163"/>
    </source>
</evidence>
<sequence length="266" mass="28789">MTDSAGSGDERALYLRIADDIRTKIVDGRIAAGKRVGSDSTLAAEWRTTRPTVRQALDVLRAEGWIVRQPGRGTFARRRPAVAVQWATDRYQRDSSGPTSPFARDAAKVKAIADWRYVTRRERAEPDVAARLGIEAGDHVMRTEYVFTANGQPTQSSVSWEPFSLVGGTPIEEPEGGNGPVGVVARFDSIGVHIDAVTEIVRARPALDAERQALGLTSGSWVQVVERAHLAGERPVETADIVRPAEDAARGYRIPIGPATAPAQSD</sequence>
<evidence type="ECO:0000256" key="1">
    <source>
        <dbReference type="ARBA" id="ARBA00023015"/>
    </source>
</evidence>
<gene>
    <name evidence="5" type="ORF">MXD59_12645</name>
</gene>
<dbReference type="InterPro" id="IPR036388">
    <property type="entry name" value="WH-like_DNA-bd_sf"/>
</dbReference>
<dbReference type="SMART" id="SM00345">
    <property type="entry name" value="HTH_GNTR"/>
    <property type="match status" value="1"/>
</dbReference>
<dbReference type="SUPFAM" id="SSF46785">
    <property type="entry name" value="Winged helix' DNA-binding domain"/>
    <property type="match status" value="1"/>
</dbReference>
<keyword evidence="6" id="KW-1185">Reference proteome</keyword>
<reference evidence="5 6" key="1">
    <citation type="submission" date="2022-04" db="EMBL/GenBank/DDBJ databases">
        <title>Genome diversity in the genus Frankia.</title>
        <authorList>
            <person name="Carlos-Shanley C."/>
            <person name="Hahn D."/>
        </authorList>
    </citation>
    <scope>NUCLEOTIDE SEQUENCE [LARGE SCALE GENOMIC DNA]</scope>
    <source>
        <strain evidence="5 6">Ag45/Mut15</strain>
    </source>
</reference>
<keyword evidence="1" id="KW-0805">Transcription regulation</keyword>
<dbReference type="CDD" id="cd07377">
    <property type="entry name" value="WHTH_GntR"/>
    <property type="match status" value="1"/>
</dbReference>
<protein>
    <submittedName>
        <fullName evidence="5">GntR family transcriptional regulator</fullName>
    </submittedName>
</protein>
<dbReference type="Pfam" id="PF07702">
    <property type="entry name" value="UTRA"/>
    <property type="match status" value="1"/>
</dbReference>
<proteinExistence type="predicted"/>
<dbReference type="Pfam" id="PF00392">
    <property type="entry name" value="GntR"/>
    <property type="match status" value="1"/>
</dbReference>
<keyword evidence="3" id="KW-0804">Transcription</keyword>
<dbReference type="InterPro" id="IPR000524">
    <property type="entry name" value="Tscrpt_reg_HTH_GntR"/>
</dbReference>
<comment type="caution">
    <text evidence="5">The sequence shown here is derived from an EMBL/GenBank/DDBJ whole genome shotgun (WGS) entry which is preliminary data.</text>
</comment>
<dbReference type="Gene3D" id="3.40.1410.10">
    <property type="entry name" value="Chorismate lyase-like"/>
    <property type="match status" value="1"/>
</dbReference>
<dbReference type="InterPro" id="IPR036390">
    <property type="entry name" value="WH_DNA-bd_sf"/>
</dbReference>
<evidence type="ECO:0000259" key="4">
    <source>
        <dbReference type="PROSITE" id="PS50949"/>
    </source>
</evidence>
<keyword evidence="2" id="KW-0238">DNA-binding</keyword>
<dbReference type="SMART" id="SM00866">
    <property type="entry name" value="UTRA"/>
    <property type="match status" value="1"/>
</dbReference>
<dbReference type="Proteomes" id="UP001201873">
    <property type="component" value="Unassembled WGS sequence"/>
</dbReference>
<evidence type="ECO:0000313" key="6">
    <source>
        <dbReference type="Proteomes" id="UP001201873"/>
    </source>
</evidence>
<dbReference type="InterPro" id="IPR050679">
    <property type="entry name" value="Bact_HTH_transcr_reg"/>
</dbReference>